<gene>
    <name evidence="1" type="ORF">COLO4_01085</name>
</gene>
<dbReference type="EMBL" id="AWUE01003452">
    <property type="protein sequence ID" value="OMP13722.1"/>
    <property type="molecule type" value="Genomic_DNA"/>
</dbReference>
<dbReference type="AlphaFoldDB" id="A0A1R3L301"/>
<keyword evidence="2" id="KW-1185">Reference proteome</keyword>
<sequence length="30" mass="3456">MGAYTRNRRGVSSATACIFIRARRRTTRAR</sequence>
<comment type="caution">
    <text evidence="1">The sequence shown here is derived from an EMBL/GenBank/DDBJ whole genome shotgun (WGS) entry which is preliminary data.</text>
</comment>
<proteinExistence type="predicted"/>
<name>A0A1R3L301_9ROSI</name>
<evidence type="ECO:0000313" key="2">
    <source>
        <dbReference type="Proteomes" id="UP000187203"/>
    </source>
</evidence>
<organism evidence="1 2">
    <name type="scientific">Corchorus olitorius</name>
    <dbReference type="NCBI Taxonomy" id="93759"/>
    <lineage>
        <taxon>Eukaryota</taxon>
        <taxon>Viridiplantae</taxon>
        <taxon>Streptophyta</taxon>
        <taxon>Embryophyta</taxon>
        <taxon>Tracheophyta</taxon>
        <taxon>Spermatophyta</taxon>
        <taxon>Magnoliopsida</taxon>
        <taxon>eudicotyledons</taxon>
        <taxon>Gunneridae</taxon>
        <taxon>Pentapetalae</taxon>
        <taxon>rosids</taxon>
        <taxon>malvids</taxon>
        <taxon>Malvales</taxon>
        <taxon>Malvaceae</taxon>
        <taxon>Grewioideae</taxon>
        <taxon>Apeibeae</taxon>
        <taxon>Corchorus</taxon>
    </lineage>
</organism>
<protein>
    <submittedName>
        <fullName evidence="1">Uncharacterized protein</fullName>
    </submittedName>
</protein>
<evidence type="ECO:0000313" key="1">
    <source>
        <dbReference type="EMBL" id="OMP13722.1"/>
    </source>
</evidence>
<accession>A0A1R3L301</accession>
<reference evidence="2" key="1">
    <citation type="submission" date="2013-09" db="EMBL/GenBank/DDBJ databases">
        <title>Corchorus olitorius genome sequencing.</title>
        <authorList>
            <person name="Alam M."/>
            <person name="Haque M.S."/>
            <person name="Islam M.S."/>
            <person name="Emdad E.M."/>
            <person name="Islam M.M."/>
            <person name="Ahmed B."/>
            <person name="Halim A."/>
            <person name="Hossen Q.M.M."/>
            <person name="Hossain M.Z."/>
            <person name="Ahmed R."/>
            <person name="Khan M.M."/>
            <person name="Islam R."/>
            <person name="Rashid M.M."/>
            <person name="Khan S.A."/>
            <person name="Rahman M.S."/>
            <person name="Alam M."/>
            <person name="Yahiya A.S."/>
            <person name="Khan M.S."/>
            <person name="Azam M.S."/>
            <person name="Haque T."/>
            <person name="Lashkar M.Z.H."/>
            <person name="Akhand A.I."/>
            <person name="Morshed G."/>
            <person name="Roy S."/>
            <person name="Uddin K.S."/>
            <person name="Rabeya T."/>
            <person name="Hossain A.S."/>
            <person name="Chowdhury A."/>
            <person name="Snigdha A.R."/>
            <person name="Mortoza M.S."/>
            <person name="Matin S.A."/>
            <person name="Hoque S.M.E."/>
            <person name="Islam M.K."/>
            <person name="Roy D.K."/>
            <person name="Haider R."/>
            <person name="Moosa M.M."/>
            <person name="Elias S.M."/>
            <person name="Hasan A.M."/>
            <person name="Jahan S."/>
            <person name="Shafiuddin M."/>
            <person name="Mahmood N."/>
            <person name="Shommy N.S."/>
        </authorList>
    </citation>
    <scope>NUCLEOTIDE SEQUENCE [LARGE SCALE GENOMIC DNA]</scope>
    <source>
        <strain evidence="2">cv. O-4</strain>
    </source>
</reference>
<dbReference type="Proteomes" id="UP000187203">
    <property type="component" value="Unassembled WGS sequence"/>
</dbReference>